<dbReference type="InterPro" id="IPR006674">
    <property type="entry name" value="HD_domain"/>
</dbReference>
<dbReference type="Gene3D" id="1.10.3210.10">
    <property type="entry name" value="Hypothetical protein af1432"/>
    <property type="match status" value="1"/>
</dbReference>
<dbReference type="SMART" id="SM00471">
    <property type="entry name" value="HDc"/>
    <property type="match status" value="1"/>
</dbReference>
<feature type="domain" description="HD/PDEase" evidence="1">
    <location>
        <begin position="62"/>
        <end position="199"/>
    </location>
</feature>
<dbReference type="Pfam" id="PF01966">
    <property type="entry name" value="HD"/>
    <property type="match status" value="1"/>
</dbReference>
<dbReference type="PANTHER" id="PTHR11373">
    <property type="entry name" value="DEOXYNUCLEOSIDE TRIPHOSPHATE TRIPHOSPHOHYDROLASE"/>
    <property type="match status" value="1"/>
</dbReference>
<dbReference type="Gene3D" id="3.30.70.2760">
    <property type="match status" value="1"/>
</dbReference>
<sequence length="463" mass="52560">MLRSSVVRRGCCIHNRDITLMDRVHEHITIPLNVQRAIDTAAFQRLRSLKQLGVSSYLYPGAVHTRFEHSIGVAHIAQHLLGSIQRRQPDLRISEEDKVKVMLAGLLHDVGHGPFSHLFEDVIARRCNIPFSHEDMSQRIARGILQGFLPLYYVEEVLALMQGRAMPHIIYSEIVSNKRNGIDVDKLDYFIRDSMCCFGKPTVDVRLNRLVNSARLVCHDGQWQFAFEEKLALSLRELFALRAKLHKDVYQHRVVKAVGHMIGDIMHAAAPHFLVCGHTLLECATDENLLVKVGDWILEAIESSADLNLKPARDIISRLRARDIYPLVFSRTISESVTLPSAWIDQLANDIIAEANSVGQRDITIEDLIIDLAVINHGKGSDDPLRSVLFFNPKRPSHPPFRMSSFASRRSLLFTPYAFEERTLMVFERRDTGGVVRQACEAVVSDKTYSTYFADSLPFYNPK</sequence>
<accession>G0UQC3</accession>
<name>G0UQC3_TRYCI</name>
<dbReference type="VEuPathDB" id="TriTrypDB:TcIL3000_7_3980"/>
<dbReference type="EMBL" id="HE575320">
    <property type="protein sequence ID" value="CCC91584.1"/>
    <property type="molecule type" value="Genomic_DNA"/>
</dbReference>
<dbReference type="InterPro" id="IPR050135">
    <property type="entry name" value="dGTPase-like"/>
</dbReference>
<dbReference type="GO" id="GO:0005634">
    <property type="term" value="C:nucleus"/>
    <property type="evidence" value="ECO:0007669"/>
    <property type="project" value="TreeGrafter"/>
</dbReference>
<dbReference type="AlphaFoldDB" id="G0UQC3"/>
<gene>
    <name evidence="2" type="ORF">TCIL3000_7_3980</name>
</gene>
<evidence type="ECO:0000313" key="2">
    <source>
        <dbReference type="EMBL" id="CCC91584.1"/>
    </source>
</evidence>
<proteinExistence type="predicted"/>
<protein>
    <recommendedName>
        <fullName evidence="1">HD/PDEase domain-containing protein</fullName>
    </recommendedName>
</protein>
<dbReference type="SUPFAM" id="SSF109604">
    <property type="entry name" value="HD-domain/PDEase-like"/>
    <property type="match status" value="1"/>
</dbReference>
<dbReference type="InterPro" id="IPR003607">
    <property type="entry name" value="HD/PDEase_dom"/>
</dbReference>
<dbReference type="GO" id="GO:0006203">
    <property type="term" value="P:dGTP catabolic process"/>
    <property type="evidence" value="ECO:0007669"/>
    <property type="project" value="TreeGrafter"/>
</dbReference>
<evidence type="ECO:0000259" key="1">
    <source>
        <dbReference type="SMART" id="SM00471"/>
    </source>
</evidence>
<dbReference type="PANTHER" id="PTHR11373:SF4">
    <property type="entry name" value="DEOXYNUCLEOSIDE TRIPHOSPHATE TRIPHOSPHOHYDROLASE SAMHD1"/>
    <property type="match status" value="1"/>
</dbReference>
<dbReference type="FunFam" id="1.10.3210.10:FF:000034">
    <property type="entry name" value="HD domain containing protein, putative"/>
    <property type="match status" value="1"/>
</dbReference>
<dbReference type="GO" id="GO:0008832">
    <property type="term" value="F:dGTPase activity"/>
    <property type="evidence" value="ECO:0007669"/>
    <property type="project" value="TreeGrafter"/>
</dbReference>
<reference evidence="2" key="1">
    <citation type="journal article" date="2012" name="Proc. Natl. Acad. Sci. U.S.A.">
        <title>Antigenic diversity is generated by distinct evolutionary mechanisms in African trypanosome species.</title>
        <authorList>
            <person name="Jackson A.P."/>
            <person name="Berry A."/>
            <person name="Aslett M."/>
            <person name="Allison H.C."/>
            <person name="Burton P."/>
            <person name="Vavrova-Anderson J."/>
            <person name="Brown R."/>
            <person name="Browne H."/>
            <person name="Corton N."/>
            <person name="Hauser H."/>
            <person name="Gamble J."/>
            <person name="Gilderthorp R."/>
            <person name="Marcello L."/>
            <person name="McQuillan J."/>
            <person name="Otto T.D."/>
            <person name="Quail M.A."/>
            <person name="Sanders M.J."/>
            <person name="van Tonder A."/>
            <person name="Ginger M.L."/>
            <person name="Field M.C."/>
            <person name="Barry J.D."/>
            <person name="Hertz-Fowler C."/>
            <person name="Berriman M."/>
        </authorList>
    </citation>
    <scope>NUCLEOTIDE SEQUENCE</scope>
    <source>
        <strain evidence="2">IL3000</strain>
    </source>
</reference>
<dbReference type="CDD" id="cd00077">
    <property type="entry name" value="HDc"/>
    <property type="match status" value="1"/>
</dbReference>
<organism evidence="2">
    <name type="scientific">Trypanosoma congolense (strain IL3000)</name>
    <dbReference type="NCBI Taxonomy" id="1068625"/>
    <lineage>
        <taxon>Eukaryota</taxon>
        <taxon>Discoba</taxon>
        <taxon>Euglenozoa</taxon>
        <taxon>Kinetoplastea</taxon>
        <taxon>Metakinetoplastina</taxon>
        <taxon>Trypanosomatida</taxon>
        <taxon>Trypanosomatidae</taxon>
        <taxon>Trypanosoma</taxon>
        <taxon>Nannomonas</taxon>
    </lineage>
</organism>